<evidence type="ECO:0000256" key="2">
    <source>
        <dbReference type="SAM" id="Phobius"/>
    </source>
</evidence>
<dbReference type="Pfam" id="PF04977">
    <property type="entry name" value="DivIC"/>
    <property type="match status" value="1"/>
</dbReference>
<evidence type="ECO:0000313" key="3">
    <source>
        <dbReference type="EMBL" id="ATC65898.1"/>
    </source>
</evidence>
<dbReference type="OrthoDB" id="196993at2"/>
<feature type="transmembrane region" description="Helical" evidence="2">
    <location>
        <begin position="6"/>
        <end position="27"/>
    </location>
</feature>
<feature type="coiled-coil region" evidence="1">
    <location>
        <begin position="37"/>
        <end position="67"/>
    </location>
</feature>
<protein>
    <submittedName>
        <fullName evidence="3">Septum formation initiator</fullName>
    </submittedName>
</protein>
<keyword evidence="4" id="KW-1185">Reference proteome</keyword>
<keyword evidence="2" id="KW-0812">Transmembrane</keyword>
<name>A0A290QKM1_9BACT</name>
<dbReference type="Proteomes" id="UP000217265">
    <property type="component" value="Chromosome"/>
</dbReference>
<keyword evidence="2" id="KW-0472">Membrane</keyword>
<evidence type="ECO:0000313" key="4">
    <source>
        <dbReference type="Proteomes" id="UP000217265"/>
    </source>
</evidence>
<organism evidence="3 4">
    <name type="scientific">Nibricoccus aquaticus</name>
    <dbReference type="NCBI Taxonomy" id="2576891"/>
    <lineage>
        <taxon>Bacteria</taxon>
        <taxon>Pseudomonadati</taxon>
        <taxon>Verrucomicrobiota</taxon>
        <taxon>Opitutia</taxon>
        <taxon>Opitutales</taxon>
        <taxon>Opitutaceae</taxon>
        <taxon>Nibricoccus</taxon>
    </lineage>
</organism>
<sequence length="105" mass="12513">MNLRRLIVVLYLLLFVGIAIGSGVFFWRSREEYQHLLKAEQMAKVQLAEAQQKLKEQETVLERLRNDPAYVEMVIRRQLGYAKPGEKIFLFSEQDERLFRTEPKR</sequence>
<evidence type="ECO:0000256" key="1">
    <source>
        <dbReference type="SAM" id="Coils"/>
    </source>
</evidence>
<dbReference type="KEGG" id="vbh:CMV30_00110"/>
<reference evidence="3 4" key="1">
    <citation type="submission" date="2017-09" db="EMBL/GenBank/DDBJ databases">
        <title>Complete genome sequence of Verrucomicrobial strain HZ-65, isolated from freshwater.</title>
        <authorList>
            <person name="Choi A."/>
        </authorList>
    </citation>
    <scope>NUCLEOTIDE SEQUENCE [LARGE SCALE GENOMIC DNA]</scope>
    <source>
        <strain evidence="3 4">HZ-65</strain>
    </source>
</reference>
<dbReference type="InterPro" id="IPR007060">
    <property type="entry name" value="FtsL/DivIC"/>
</dbReference>
<accession>A0A290QKM1</accession>
<dbReference type="RefSeq" id="WP_096057527.1">
    <property type="nucleotide sequence ID" value="NZ_CP023344.1"/>
</dbReference>
<keyword evidence="1" id="KW-0175">Coiled coil</keyword>
<dbReference type="AlphaFoldDB" id="A0A290QKM1"/>
<gene>
    <name evidence="3" type="ORF">CMV30_00110</name>
</gene>
<dbReference type="EMBL" id="CP023344">
    <property type="protein sequence ID" value="ATC65898.1"/>
    <property type="molecule type" value="Genomic_DNA"/>
</dbReference>
<keyword evidence="2" id="KW-1133">Transmembrane helix</keyword>
<proteinExistence type="predicted"/>